<dbReference type="InterPro" id="IPR017853">
    <property type="entry name" value="GH"/>
</dbReference>
<dbReference type="EMBL" id="LR999452">
    <property type="protein sequence ID" value="CAE5962469.1"/>
    <property type="molecule type" value="Genomic_DNA"/>
</dbReference>
<evidence type="ECO:0000256" key="3">
    <source>
        <dbReference type="ARBA" id="ARBA00012744"/>
    </source>
</evidence>
<feature type="region of interest" description="Disordered" evidence="8">
    <location>
        <begin position="1"/>
        <end position="24"/>
    </location>
</feature>
<feature type="active site" description="Nucleophile" evidence="6">
    <location>
        <position position="836"/>
    </location>
</feature>
<evidence type="ECO:0000256" key="8">
    <source>
        <dbReference type="SAM" id="MobiDB-lite"/>
    </source>
</evidence>
<dbReference type="InterPro" id="IPR018120">
    <property type="entry name" value="Glyco_hydro_1_AS"/>
</dbReference>
<dbReference type="FunFam" id="3.20.20.80:FF:000020">
    <property type="entry name" value="Beta-glucosidase 12"/>
    <property type="match status" value="2"/>
</dbReference>
<dbReference type="EC" id="3.2.1.21" evidence="3"/>
<keyword evidence="10" id="KW-1185">Reference proteome</keyword>
<evidence type="ECO:0000256" key="6">
    <source>
        <dbReference type="PROSITE-ProRule" id="PRU10055"/>
    </source>
</evidence>
<feature type="compositionally biased region" description="Polar residues" evidence="8">
    <location>
        <begin position="9"/>
        <end position="24"/>
    </location>
</feature>
<evidence type="ECO:0000256" key="1">
    <source>
        <dbReference type="ARBA" id="ARBA00000448"/>
    </source>
</evidence>
<dbReference type="GO" id="GO:0005975">
    <property type="term" value="P:carbohydrate metabolic process"/>
    <property type="evidence" value="ECO:0007669"/>
    <property type="project" value="InterPro"/>
</dbReference>
<evidence type="ECO:0000313" key="9">
    <source>
        <dbReference type="EMBL" id="CAE5962469.1"/>
    </source>
</evidence>
<dbReference type="AlphaFoldDB" id="A0A8S1ZLC5"/>
<dbReference type="InterPro" id="IPR001360">
    <property type="entry name" value="Glyco_hydro_1"/>
</dbReference>
<keyword evidence="4 7" id="KW-0378">Hydrolase</keyword>
<evidence type="ECO:0000256" key="5">
    <source>
        <dbReference type="ARBA" id="ARBA00023295"/>
    </source>
</evidence>
<name>A0A8S1ZLC5_ARAAE</name>
<keyword evidence="5 7" id="KW-0326">Glycosidase</keyword>
<feature type="active site" description="Nucleophile" evidence="6">
    <location>
        <position position="424"/>
    </location>
</feature>
<dbReference type="PROSITE" id="PS00572">
    <property type="entry name" value="GLYCOSYL_HYDROL_F1_1"/>
    <property type="match status" value="2"/>
</dbReference>
<dbReference type="PANTHER" id="PTHR10353:SF213">
    <property type="entry name" value="BETA-GLUCOSIDASE 45-RELATED"/>
    <property type="match status" value="1"/>
</dbReference>
<evidence type="ECO:0000256" key="4">
    <source>
        <dbReference type="ARBA" id="ARBA00022801"/>
    </source>
</evidence>
<dbReference type="Pfam" id="PF00232">
    <property type="entry name" value="Glyco_hydro_1"/>
    <property type="match status" value="3"/>
</dbReference>
<organism evidence="9 10">
    <name type="scientific">Arabidopsis arenosa</name>
    <name type="common">Sand rock-cress</name>
    <name type="synonym">Cardaminopsis arenosa</name>
    <dbReference type="NCBI Taxonomy" id="38785"/>
    <lineage>
        <taxon>Eukaryota</taxon>
        <taxon>Viridiplantae</taxon>
        <taxon>Streptophyta</taxon>
        <taxon>Embryophyta</taxon>
        <taxon>Tracheophyta</taxon>
        <taxon>Spermatophyta</taxon>
        <taxon>Magnoliopsida</taxon>
        <taxon>eudicotyledons</taxon>
        <taxon>Gunneridae</taxon>
        <taxon>Pentapetalae</taxon>
        <taxon>rosids</taxon>
        <taxon>malvids</taxon>
        <taxon>Brassicales</taxon>
        <taxon>Brassicaceae</taxon>
        <taxon>Camelineae</taxon>
        <taxon>Arabidopsis</taxon>
    </lineage>
</organism>
<protein>
    <recommendedName>
        <fullName evidence="3">beta-glucosidase</fullName>
        <ecNumber evidence="3">3.2.1.21</ecNumber>
    </recommendedName>
</protein>
<dbReference type="Proteomes" id="UP000682877">
    <property type="component" value="Chromosome 2"/>
</dbReference>
<dbReference type="PROSITE" id="PS00653">
    <property type="entry name" value="GLYCOSYL_HYDROL_F1_2"/>
    <property type="match status" value="2"/>
</dbReference>
<dbReference type="PANTHER" id="PTHR10353">
    <property type="entry name" value="GLYCOSYL HYDROLASE"/>
    <property type="match status" value="1"/>
</dbReference>
<sequence length="874" mass="99760">MKLGVATSRDLSSAARSPTPSPKQSTFSAALQLLVRNHDSSLFPSDFFFGTASSAFQYEGAFLTDGKGLNNWDVFAHENPGKIVDGSNGDIATDQYHRYMEDIQSMSFLGVNSYRLSISWSRVLPNGRFGGINYKGIKYYNNLIDALIRKGITPFVTLNHFDYPQELENRFKSWLSSEMQKDFAYLADICFKHFGDRVKHWITINEPNQQIILAYRSGLFPPSRCSMPYGNCTQGNSETEPFIAAHNMILAHAKAIQIYRTKYQKEQRGIIGIVVQTSWFEPISDSIADKNAAERAQSFYSNWILDPVVYGKYPEEMVNILGSALPRFSSNEMNSLNNYKSDFLGINHYTSYFIQDCLITACNSGSGNGASKTEGFALKLDRKGNVSIGELTDVNWQHIDPDGFKKMLNYLKNRYHNMPMFITENGFGNLQKPETTVKELLDDTKRIQYMSGYLDALKEAMRDGANVKGYFAWSLLDNFEWLYGYKLRFGLFHVDYTTLKRTPKQSASWYKNFIEQHENILGDSFTFPSDFLFGTASSAYQYEGAFLTEGKGLNNWDIFTHEYPGIKPFVTVNHLDYPQELENRFQSWLSPEMQKDFMYLADTCFKHFGDRVKLWTTLNEPNNQIILSHLKGTFPPSRCSLPYGNCSQGNSETEPFIAAHNAILAHAKAVHLYRTKYQEEQKGIIGIVVQTSWFEPISDSIADREAAERAQAFYSNWILDPIINGKYPKEMVNILGSALPRFSRKEVENLKESQPDFVGINHYTSYFIQDCLLSSCNIGDGASKVEGYALKLDRKGNVTIGELTDVNWQHIHPEGFRKMLNYLKDRYHNIPMFITENGFGDLQKPETTVKELLNDTKRIQYMSGYLDALQSAMR</sequence>
<dbReference type="Gene3D" id="3.20.20.80">
    <property type="entry name" value="Glycosidases"/>
    <property type="match status" value="3"/>
</dbReference>
<evidence type="ECO:0000256" key="2">
    <source>
        <dbReference type="ARBA" id="ARBA00010838"/>
    </source>
</evidence>
<accession>A0A8S1ZLC5</accession>
<gene>
    <name evidence="9" type="ORF">AARE701A_LOCUS4204</name>
</gene>
<comment type="similarity">
    <text evidence="2">Belongs to the glycosyl hydrolase 1 family.</text>
</comment>
<evidence type="ECO:0000256" key="7">
    <source>
        <dbReference type="RuleBase" id="RU004468"/>
    </source>
</evidence>
<dbReference type="SUPFAM" id="SSF51445">
    <property type="entry name" value="(Trans)glycosidases"/>
    <property type="match status" value="2"/>
</dbReference>
<reference evidence="9" key="1">
    <citation type="submission" date="2021-01" db="EMBL/GenBank/DDBJ databases">
        <authorList>
            <person name="Bezrukov I."/>
        </authorList>
    </citation>
    <scope>NUCLEOTIDE SEQUENCE</scope>
</reference>
<dbReference type="PRINTS" id="PR00131">
    <property type="entry name" value="GLHYDRLASE1"/>
</dbReference>
<dbReference type="InterPro" id="IPR033132">
    <property type="entry name" value="GH_1_N_CS"/>
</dbReference>
<proteinExistence type="inferred from homology"/>
<evidence type="ECO:0000313" key="10">
    <source>
        <dbReference type="Proteomes" id="UP000682877"/>
    </source>
</evidence>
<dbReference type="GO" id="GO:0047782">
    <property type="term" value="F:coniferin beta-glucosidase activity"/>
    <property type="evidence" value="ECO:0007669"/>
    <property type="project" value="UniProtKB-ARBA"/>
</dbReference>
<comment type="catalytic activity">
    <reaction evidence="1">
        <text>Hydrolysis of terminal, non-reducing beta-D-glucosyl residues with release of beta-D-glucose.</text>
        <dbReference type="EC" id="3.2.1.21"/>
    </reaction>
</comment>